<evidence type="ECO:0000313" key="1">
    <source>
        <dbReference type="EMBL" id="GIO25897.1"/>
    </source>
</evidence>
<comment type="caution">
    <text evidence="1">The sequence shown here is derived from an EMBL/GenBank/DDBJ whole genome shotgun (WGS) entry which is preliminary data.</text>
</comment>
<protein>
    <submittedName>
        <fullName evidence="1">Uncharacterized protein</fullName>
    </submittedName>
</protein>
<name>A0A919X7J0_9BACI</name>
<gene>
    <name evidence="1" type="ORF">J43TS3_05080</name>
</gene>
<organism evidence="1 2">
    <name type="scientific">Ornithinibacillus bavariensis</name>
    <dbReference type="NCBI Taxonomy" id="545502"/>
    <lineage>
        <taxon>Bacteria</taxon>
        <taxon>Bacillati</taxon>
        <taxon>Bacillota</taxon>
        <taxon>Bacilli</taxon>
        <taxon>Bacillales</taxon>
        <taxon>Bacillaceae</taxon>
        <taxon>Ornithinibacillus</taxon>
    </lineage>
</organism>
<sequence>MKAPEDVNEFIELKRFLISLGINCVVYVMEEGWKNDWATLKKTKMR</sequence>
<keyword evidence="2" id="KW-1185">Reference proteome</keyword>
<reference evidence="1" key="1">
    <citation type="submission" date="2021-03" db="EMBL/GenBank/DDBJ databases">
        <title>Antimicrobial resistance genes in bacteria isolated from Japanese honey, and their potential for conferring macrolide and lincosamide resistance in the American foulbrood pathogen Paenibacillus larvae.</title>
        <authorList>
            <person name="Okamoto M."/>
            <person name="Kumagai M."/>
            <person name="Kanamori H."/>
            <person name="Takamatsu D."/>
        </authorList>
    </citation>
    <scope>NUCLEOTIDE SEQUENCE</scope>
    <source>
        <strain evidence="1">J43TS3</strain>
    </source>
</reference>
<accession>A0A919X7J0</accession>
<dbReference type="EMBL" id="BORP01000001">
    <property type="protein sequence ID" value="GIO25897.1"/>
    <property type="molecule type" value="Genomic_DNA"/>
</dbReference>
<evidence type="ECO:0000313" key="2">
    <source>
        <dbReference type="Proteomes" id="UP000676917"/>
    </source>
</evidence>
<dbReference type="AlphaFoldDB" id="A0A919X7J0"/>
<proteinExistence type="predicted"/>
<dbReference type="Proteomes" id="UP000676917">
    <property type="component" value="Unassembled WGS sequence"/>
</dbReference>